<dbReference type="InterPro" id="IPR027417">
    <property type="entry name" value="P-loop_NTPase"/>
</dbReference>
<feature type="domain" description="Nephrocystin 3-like N-terminal" evidence="3">
    <location>
        <begin position="364"/>
        <end position="542"/>
    </location>
</feature>
<proteinExistence type="predicted"/>
<feature type="domain" description="GPI inositol-deacylase winged helix" evidence="2">
    <location>
        <begin position="651"/>
        <end position="740"/>
    </location>
</feature>
<dbReference type="Gene3D" id="3.40.50.1580">
    <property type="entry name" value="Nucleoside phosphorylase domain"/>
    <property type="match status" value="1"/>
</dbReference>
<feature type="non-terminal residue" evidence="4">
    <location>
        <position position="880"/>
    </location>
</feature>
<sequence>MEDQPARYTIGWIAPLPLELTAAKAVLDEDHGDIHADGYIYHGGKIGKHNVVMAVQPKMGTDAASDLAARVRATFKNVGYFVVVGIGGGVPNYGPSGARSQIVLGDVVVSYPRGRYGGIVPYDVGAWINEGRLEFRGHADGPPASLLAAVNSLKASHSMTPGTKIPTILQEMRLKIHADERENFEDQGSQQDRLYQDNYSHPVSPSNEACENCCDVNRSHKRDSRGIEAARRIDTPKIHYGNIGSSNQLQISASKRNRLHEECEIICFEMEGAGVIKNHPSLVIRGICDYSDSHKNKKWQPYAAATAAAYTKELLETLPASKHTMKYKELAQEKTKDQKSCLQSLAFKEMNMRGNDISQPTSTTCSWLLEHESYQSWVSQQNGLLWIKGNPGVGKSTLMKYALHECKRQAPVNNELVIASFFFHGRGSPLQKSPLGLFRSLLYQILNQVPKLLHEFTSIFKNKCDTEGEPGTNWDWHQTELRDFLQSSIPPVSKVRPIRIYIDALDECGEEVARDLVKVFQCLISELPHTGRATLGICFSCRHYPIIALERGLTMCVEKENYDDIATHVRSELDREDLEQNDAQKLKEEIVKSASGVFQWVVLVVPMVLEFYRNGRSIDEILAKLRDIPKQLDDLYREILGKVKPEYRSETLQLMQWICFARRPLSIPELRSAMAMDADTHYETLNDHQNSPKYVRTDKQMEKRVKSLSGGLIEVVEHAGLHIAQFIHQSVNDHLITGGIRTLENFAEGSVAGLAHFRLSRSCIRYISMKDVSSISPDKILSEITHQLEITHQFPLLNYATKEWVLHAEKVETEGMSQGDLLHLLRWPSNEMMKIWVRLHKALVPYSNETPPEETTLLHVGSRHGFTSMVAMAILRNDTN</sequence>
<dbReference type="SUPFAM" id="SSF52540">
    <property type="entry name" value="P-loop containing nucleoside triphosphate hydrolases"/>
    <property type="match status" value="1"/>
</dbReference>
<dbReference type="GO" id="GO:0003824">
    <property type="term" value="F:catalytic activity"/>
    <property type="evidence" value="ECO:0007669"/>
    <property type="project" value="InterPro"/>
</dbReference>
<reference evidence="4" key="1">
    <citation type="journal article" date="2020" name="Stud. Mycol.">
        <title>101 Dothideomycetes genomes: a test case for predicting lifestyles and emergence of pathogens.</title>
        <authorList>
            <person name="Haridas S."/>
            <person name="Albert R."/>
            <person name="Binder M."/>
            <person name="Bloem J."/>
            <person name="Labutti K."/>
            <person name="Salamov A."/>
            <person name="Andreopoulos B."/>
            <person name="Baker S."/>
            <person name="Barry K."/>
            <person name="Bills G."/>
            <person name="Bluhm B."/>
            <person name="Cannon C."/>
            <person name="Castanera R."/>
            <person name="Culley D."/>
            <person name="Daum C."/>
            <person name="Ezra D."/>
            <person name="Gonzalez J."/>
            <person name="Henrissat B."/>
            <person name="Kuo A."/>
            <person name="Liang C."/>
            <person name="Lipzen A."/>
            <person name="Lutzoni F."/>
            <person name="Magnuson J."/>
            <person name="Mondo S."/>
            <person name="Nolan M."/>
            <person name="Ohm R."/>
            <person name="Pangilinan J."/>
            <person name="Park H.-J."/>
            <person name="Ramirez L."/>
            <person name="Alfaro M."/>
            <person name="Sun H."/>
            <person name="Tritt A."/>
            <person name="Yoshinaga Y."/>
            <person name="Zwiers L.-H."/>
            <person name="Turgeon B."/>
            <person name="Goodwin S."/>
            <person name="Spatafora J."/>
            <person name="Crous P."/>
            <person name="Grigoriev I."/>
        </authorList>
    </citation>
    <scope>NUCLEOTIDE SEQUENCE</scope>
    <source>
        <strain evidence="4">CBS 109.77</strain>
    </source>
</reference>
<dbReference type="AlphaFoldDB" id="A0A6A6XB90"/>
<dbReference type="SUPFAM" id="SSF53167">
    <property type="entry name" value="Purine and uridine phosphorylases"/>
    <property type="match status" value="1"/>
</dbReference>
<dbReference type="Pfam" id="PF24883">
    <property type="entry name" value="NPHP3_N"/>
    <property type="match status" value="1"/>
</dbReference>
<evidence type="ECO:0000259" key="2">
    <source>
        <dbReference type="Pfam" id="PF22939"/>
    </source>
</evidence>
<dbReference type="OrthoDB" id="1577640at2759"/>
<protein>
    <submittedName>
        <fullName evidence="4">Purine and uridine phosphorylase</fullName>
    </submittedName>
</protein>
<dbReference type="InterPro" id="IPR056884">
    <property type="entry name" value="NPHP3-like_N"/>
</dbReference>
<dbReference type="GO" id="GO:0009116">
    <property type="term" value="P:nucleoside metabolic process"/>
    <property type="evidence" value="ECO:0007669"/>
    <property type="project" value="InterPro"/>
</dbReference>
<dbReference type="InterPro" id="IPR035994">
    <property type="entry name" value="Nucleoside_phosphorylase_sf"/>
</dbReference>
<organism evidence="4 5">
    <name type="scientific">Melanomma pulvis-pyrius CBS 109.77</name>
    <dbReference type="NCBI Taxonomy" id="1314802"/>
    <lineage>
        <taxon>Eukaryota</taxon>
        <taxon>Fungi</taxon>
        <taxon>Dikarya</taxon>
        <taxon>Ascomycota</taxon>
        <taxon>Pezizomycotina</taxon>
        <taxon>Dothideomycetes</taxon>
        <taxon>Pleosporomycetidae</taxon>
        <taxon>Pleosporales</taxon>
        <taxon>Melanommataceae</taxon>
        <taxon>Melanomma</taxon>
    </lineage>
</organism>
<keyword evidence="1" id="KW-0677">Repeat</keyword>
<keyword evidence="5" id="KW-1185">Reference proteome</keyword>
<evidence type="ECO:0000259" key="3">
    <source>
        <dbReference type="Pfam" id="PF24883"/>
    </source>
</evidence>
<dbReference type="InterPro" id="IPR054471">
    <property type="entry name" value="GPIID_WHD"/>
</dbReference>
<evidence type="ECO:0000313" key="5">
    <source>
        <dbReference type="Proteomes" id="UP000799757"/>
    </source>
</evidence>
<gene>
    <name evidence="4" type="ORF">K505DRAFT_407913</name>
</gene>
<accession>A0A6A6XB90</accession>
<dbReference type="PANTHER" id="PTHR10039:SF5">
    <property type="entry name" value="NACHT DOMAIN-CONTAINING PROTEIN"/>
    <property type="match status" value="1"/>
</dbReference>
<dbReference type="PANTHER" id="PTHR10039">
    <property type="entry name" value="AMELOGENIN"/>
    <property type="match status" value="1"/>
</dbReference>
<dbReference type="Pfam" id="PF22939">
    <property type="entry name" value="WHD_GPIID"/>
    <property type="match status" value="1"/>
</dbReference>
<dbReference type="Gene3D" id="3.40.50.300">
    <property type="entry name" value="P-loop containing nucleotide triphosphate hydrolases"/>
    <property type="match status" value="1"/>
</dbReference>
<dbReference type="EMBL" id="MU001917">
    <property type="protein sequence ID" value="KAF2793702.1"/>
    <property type="molecule type" value="Genomic_DNA"/>
</dbReference>
<evidence type="ECO:0000313" key="4">
    <source>
        <dbReference type="EMBL" id="KAF2793702.1"/>
    </source>
</evidence>
<dbReference type="Proteomes" id="UP000799757">
    <property type="component" value="Unassembled WGS sequence"/>
</dbReference>
<evidence type="ECO:0000256" key="1">
    <source>
        <dbReference type="ARBA" id="ARBA00022737"/>
    </source>
</evidence>
<name>A0A6A6XB90_9PLEO</name>